<evidence type="ECO:0000313" key="7">
    <source>
        <dbReference type="Proteomes" id="UP001357452"/>
    </source>
</evidence>
<comment type="caution">
    <text evidence="6">The sequence shown here is derived from an EMBL/GenBank/DDBJ whole genome shotgun (WGS) entry which is preliminary data.</text>
</comment>
<dbReference type="GO" id="GO:0016787">
    <property type="term" value="F:hydrolase activity"/>
    <property type="evidence" value="ECO:0007669"/>
    <property type="project" value="UniProtKB-KW"/>
</dbReference>
<feature type="active site" description="Proton donor" evidence="4">
    <location>
        <position position="194"/>
    </location>
</feature>
<dbReference type="SUPFAM" id="SSF51445">
    <property type="entry name" value="(Trans)glycosidases"/>
    <property type="match status" value="1"/>
</dbReference>
<evidence type="ECO:0000256" key="1">
    <source>
        <dbReference type="ARBA" id="ARBA00007754"/>
    </source>
</evidence>
<evidence type="ECO:0000313" key="6">
    <source>
        <dbReference type="EMBL" id="MEE6188095.1"/>
    </source>
</evidence>
<dbReference type="PROSITE" id="PS51764">
    <property type="entry name" value="GH26"/>
    <property type="match status" value="1"/>
</dbReference>
<dbReference type="Proteomes" id="UP001357452">
    <property type="component" value="Unassembled WGS sequence"/>
</dbReference>
<evidence type="ECO:0000256" key="4">
    <source>
        <dbReference type="PROSITE-ProRule" id="PRU01100"/>
    </source>
</evidence>
<gene>
    <name evidence="6" type="ORF">V2H41_12515</name>
</gene>
<feature type="active site" description="Nucleophile" evidence="4">
    <location>
        <position position="287"/>
    </location>
</feature>
<feature type="domain" description="GH26" evidence="5">
    <location>
        <begin position="50"/>
        <end position="339"/>
    </location>
</feature>
<keyword evidence="7" id="KW-1185">Reference proteome</keyword>
<comment type="similarity">
    <text evidence="1 4">Belongs to the glycosyl hydrolase 26 family.</text>
</comment>
<sequence length="345" mass="40701">MRLHYLLFLYLILGGFTFGIRGQIQSLGQNYLSVKAYDLDTNLVTPNSLPEAQQLYRYFRSVYGNKILSSVMTLGSFDEINWLKNNTGKEPAIIGLDFMHCYRGYTWYDNEHPIKDAISYWSRNGIAIFCWHWRDPSRRTETFYTRGTHFDVSKIFDVTSAEYKAMIRDIDSIASLLKILQYKGIPVLWRPLHEASGKWFWWGAKGPEPYKELYRVMFHRMVNTHGLRNLIWVWTTESDDEEWYPGDAYVDIIGRDLYKKGNHQSHIKEFNKINASHRGKKMIALSECGSIPSPDNLIKDKASWLWFMPWYGNFVRNASYNSLEFWKEVLHNEYVITLDKMPSFK</sequence>
<proteinExistence type="inferred from homology"/>
<dbReference type="Pfam" id="PF02156">
    <property type="entry name" value="Glyco_hydro_26"/>
    <property type="match status" value="1"/>
</dbReference>
<reference evidence="6 7" key="1">
    <citation type="submission" date="2024-01" db="EMBL/GenBank/DDBJ databases">
        <title>Niabella digestum sp. nov., isolated from waste digestion system.</title>
        <authorList>
            <person name="Zhang L."/>
        </authorList>
    </citation>
    <scope>NUCLEOTIDE SEQUENCE [LARGE SCALE GENOMIC DNA]</scope>
    <source>
        <strain evidence="6 7">A18</strain>
    </source>
</reference>
<dbReference type="InterPro" id="IPR000805">
    <property type="entry name" value="Glyco_hydro_26"/>
</dbReference>
<dbReference type="RefSeq" id="WP_330975497.1">
    <property type="nucleotide sequence ID" value="NZ_JAZGLY010000008.1"/>
</dbReference>
<dbReference type="InterPro" id="IPR017853">
    <property type="entry name" value="GH"/>
</dbReference>
<evidence type="ECO:0000259" key="5">
    <source>
        <dbReference type="PROSITE" id="PS51764"/>
    </source>
</evidence>
<evidence type="ECO:0000256" key="3">
    <source>
        <dbReference type="ARBA" id="ARBA00023295"/>
    </source>
</evidence>
<dbReference type="Gene3D" id="3.20.20.80">
    <property type="entry name" value="Glycosidases"/>
    <property type="match status" value="1"/>
</dbReference>
<protein>
    <submittedName>
        <fullName evidence="6">Glycosyl hydrolase</fullName>
    </submittedName>
</protein>
<organism evidence="6 7">
    <name type="scientific">Niabella digestorum</name>
    <dbReference type="NCBI Taxonomy" id="3117701"/>
    <lineage>
        <taxon>Bacteria</taxon>
        <taxon>Pseudomonadati</taxon>
        <taxon>Bacteroidota</taxon>
        <taxon>Chitinophagia</taxon>
        <taxon>Chitinophagales</taxon>
        <taxon>Chitinophagaceae</taxon>
        <taxon>Niabella</taxon>
    </lineage>
</organism>
<name>A0ABU7RJB5_9BACT</name>
<dbReference type="PRINTS" id="PR00739">
    <property type="entry name" value="GLHYDRLASE26"/>
</dbReference>
<dbReference type="InterPro" id="IPR022790">
    <property type="entry name" value="GH26_dom"/>
</dbReference>
<evidence type="ECO:0000256" key="2">
    <source>
        <dbReference type="ARBA" id="ARBA00022801"/>
    </source>
</evidence>
<keyword evidence="2 4" id="KW-0378">Hydrolase</keyword>
<accession>A0ABU7RJB5</accession>
<keyword evidence="3 4" id="KW-0326">Glycosidase</keyword>
<dbReference type="EMBL" id="JAZGLY010000008">
    <property type="protein sequence ID" value="MEE6188095.1"/>
    <property type="molecule type" value="Genomic_DNA"/>
</dbReference>
<dbReference type="PANTHER" id="PTHR40079:SF4">
    <property type="entry name" value="GH26 DOMAIN-CONTAINING PROTEIN-RELATED"/>
    <property type="match status" value="1"/>
</dbReference>
<dbReference type="PANTHER" id="PTHR40079">
    <property type="entry name" value="MANNAN ENDO-1,4-BETA-MANNOSIDASE E-RELATED"/>
    <property type="match status" value="1"/>
</dbReference>